<dbReference type="InParanoid" id="A0A2P5DHE3"/>
<reference evidence="3" key="1">
    <citation type="submission" date="2016-06" db="EMBL/GenBank/DDBJ databases">
        <title>Parallel loss of symbiosis genes in relatives of nitrogen-fixing non-legume Parasponia.</title>
        <authorList>
            <person name="Van Velzen R."/>
            <person name="Holmer R."/>
            <person name="Bu F."/>
            <person name="Rutten L."/>
            <person name="Van Zeijl A."/>
            <person name="Liu W."/>
            <person name="Santuari L."/>
            <person name="Cao Q."/>
            <person name="Sharma T."/>
            <person name="Shen D."/>
            <person name="Roswanjaya Y."/>
            <person name="Wardhani T."/>
            <person name="Kalhor M.S."/>
            <person name="Jansen J."/>
            <person name="Van den Hoogen J."/>
            <person name="Gungor B."/>
            <person name="Hartog M."/>
            <person name="Hontelez J."/>
            <person name="Verver J."/>
            <person name="Yang W.-C."/>
            <person name="Schijlen E."/>
            <person name="Repin R."/>
            <person name="Schilthuizen M."/>
            <person name="Schranz E."/>
            <person name="Heidstra R."/>
            <person name="Miyata K."/>
            <person name="Fedorova E."/>
            <person name="Kohlen W."/>
            <person name="Bisseling T."/>
            <person name="Smit S."/>
            <person name="Geurts R."/>
        </authorList>
    </citation>
    <scope>NUCLEOTIDE SEQUENCE [LARGE SCALE GENOMIC DNA]</scope>
    <source>
        <strain evidence="3">cv. RG33-2</strain>
    </source>
</reference>
<evidence type="ECO:0000313" key="2">
    <source>
        <dbReference type="EMBL" id="PON72724.1"/>
    </source>
</evidence>
<feature type="compositionally biased region" description="Basic and acidic residues" evidence="1">
    <location>
        <begin position="1"/>
        <end position="29"/>
    </location>
</feature>
<evidence type="ECO:0000256" key="1">
    <source>
        <dbReference type="SAM" id="MobiDB-lite"/>
    </source>
</evidence>
<name>A0A2P5DHE3_TREOI</name>
<dbReference type="AlphaFoldDB" id="A0A2P5DHE3"/>
<dbReference type="OrthoDB" id="1740536at2759"/>
<protein>
    <submittedName>
        <fullName evidence="2">Uncharacterized protein</fullName>
    </submittedName>
</protein>
<proteinExistence type="predicted"/>
<feature type="compositionally biased region" description="Basic and acidic residues" evidence="1">
    <location>
        <begin position="43"/>
        <end position="60"/>
    </location>
</feature>
<evidence type="ECO:0000313" key="3">
    <source>
        <dbReference type="Proteomes" id="UP000237000"/>
    </source>
</evidence>
<feature type="compositionally biased region" description="Polar residues" evidence="1">
    <location>
        <begin position="30"/>
        <end position="42"/>
    </location>
</feature>
<comment type="caution">
    <text evidence="2">The sequence shown here is derived from an EMBL/GenBank/DDBJ whole genome shotgun (WGS) entry which is preliminary data.</text>
</comment>
<organism evidence="2 3">
    <name type="scientific">Trema orientale</name>
    <name type="common">Charcoal tree</name>
    <name type="synonym">Celtis orientalis</name>
    <dbReference type="NCBI Taxonomy" id="63057"/>
    <lineage>
        <taxon>Eukaryota</taxon>
        <taxon>Viridiplantae</taxon>
        <taxon>Streptophyta</taxon>
        <taxon>Embryophyta</taxon>
        <taxon>Tracheophyta</taxon>
        <taxon>Spermatophyta</taxon>
        <taxon>Magnoliopsida</taxon>
        <taxon>eudicotyledons</taxon>
        <taxon>Gunneridae</taxon>
        <taxon>Pentapetalae</taxon>
        <taxon>rosids</taxon>
        <taxon>fabids</taxon>
        <taxon>Rosales</taxon>
        <taxon>Cannabaceae</taxon>
        <taxon>Trema</taxon>
    </lineage>
</organism>
<gene>
    <name evidence="2" type="ORF">TorRG33x02_251190</name>
</gene>
<feature type="non-terminal residue" evidence="2">
    <location>
        <position position="146"/>
    </location>
</feature>
<feature type="region of interest" description="Disordered" evidence="1">
    <location>
        <begin position="1"/>
        <end position="69"/>
    </location>
</feature>
<dbReference type="EMBL" id="JXTC01000270">
    <property type="protein sequence ID" value="PON72724.1"/>
    <property type="molecule type" value="Genomic_DNA"/>
</dbReference>
<accession>A0A2P5DHE3</accession>
<keyword evidence="3" id="KW-1185">Reference proteome</keyword>
<sequence>MTEFYRRANEHMRVESSREALRKTKDDNSAKNLSAQQPVNNDSKSDDRKRKNNNERESSPKKSCNNDRSSILHYNNFTELTVPLVHVYAVSKEKLNYRTPPPIKTEASRRDPKKYYQFHKDIGHDTNRCFTLKSEVEDLIQRGYLN</sequence>
<dbReference type="Proteomes" id="UP000237000">
    <property type="component" value="Unassembled WGS sequence"/>
</dbReference>